<comment type="caution">
    <text evidence="7">Lacks conserved residue(s) required for the propagation of feature annotation.</text>
</comment>
<dbReference type="SUPFAM" id="SSF53335">
    <property type="entry name" value="S-adenosyl-L-methionine-dependent methyltransferases"/>
    <property type="match status" value="1"/>
</dbReference>
<evidence type="ECO:0000256" key="6">
    <source>
        <dbReference type="ARBA" id="ARBA00022694"/>
    </source>
</evidence>
<dbReference type="PANTHER" id="PTHR23417:SF14">
    <property type="entry name" value="PENTACOTRIPEPTIDE-REPEAT REGION OF PRORP DOMAIN-CONTAINING PROTEIN"/>
    <property type="match status" value="1"/>
</dbReference>
<feature type="binding site" evidence="7">
    <location>
        <position position="128"/>
    </location>
    <ligand>
        <name>substrate</name>
    </ligand>
</feature>
<dbReference type="PANTHER" id="PTHR23417">
    <property type="entry name" value="3-DEOXY-D-MANNO-OCTULOSONIC-ACID TRANSFERASE/TRNA GUANINE-N 7 - -METHYLTRANSFERASE"/>
    <property type="match status" value="1"/>
</dbReference>
<comment type="pathway">
    <text evidence="7">tRNA modification; N(7)-methylguanine-tRNA biosynthesis.</text>
</comment>
<gene>
    <name evidence="7" type="primary">trmB</name>
    <name evidence="8" type="ORF">SAMN02745196_01453</name>
</gene>
<name>A0A1M5VZ86_9CLOT</name>
<proteinExistence type="inferred from homology"/>
<dbReference type="NCBIfam" id="NF001080">
    <property type="entry name" value="PRK00121.2-2"/>
    <property type="match status" value="1"/>
</dbReference>
<keyword evidence="5 7" id="KW-0949">S-adenosyl-L-methionine</keyword>
<keyword evidence="9" id="KW-1185">Reference proteome</keyword>
<dbReference type="RefSeq" id="WP_072831366.1">
    <property type="nucleotide sequence ID" value="NZ_FQXP01000005.1"/>
</dbReference>
<dbReference type="GO" id="GO:0043527">
    <property type="term" value="C:tRNA methyltransferase complex"/>
    <property type="evidence" value="ECO:0007669"/>
    <property type="project" value="TreeGrafter"/>
</dbReference>
<dbReference type="EMBL" id="FQXP01000005">
    <property type="protein sequence ID" value="SHH80565.1"/>
    <property type="molecule type" value="Genomic_DNA"/>
</dbReference>
<comment type="catalytic activity">
    <reaction evidence="1 7">
        <text>guanosine(46) in tRNA + S-adenosyl-L-methionine = N(7)-methylguanosine(46) in tRNA + S-adenosyl-L-homocysteine</text>
        <dbReference type="Rhea" id="RHEA:42708"/>
        <dbReference type="Rhea" id="RHEA-COMP:10188"/>
        <dbReference type="Rhea" id="RHEA-COMP:10189"/>
        <dbReference type="ChEBI" id="CHEBI:57856"/>
        <dbReference type="ChEBI" id="CHEBI:59789"/>
        <dbReference type="ChEBI" id="CHEBI:74269"/>
        <dbReference type="ChEBI" id="CHEBI:74480"/>
        <dbReference type="EC" id="2.1.1.33"/>
    </reaction>
</comment>
<keyword evidence="3 7" id="KW-0489">Methyltransferase</keyword>
<reference evidence="8 9" key="1">
    <citation type="submission" date="2016-11" db="EMBL/GenBank/DDBJ databases">
        <authorList>
            <person name="Jaros S."/>
            <person name="Januszkiewicz K."/>
            <person name="Wedrychowicz H."/>
        </authorList>
    </citation>
    <scope>NUCLEOTIDE SEQUENCE [LARGE SCALE GENOMIC DNA]</scope>
    <source>
        <strain evidence="8 9">DSM 3089</strain>
    </source>
</reference>
<evidence type="ECO:0000256" key="1">
    <source>
        <dbReference type="ARBA" id="ARBA00000142"/>
    </source>
</evidence>
<dbReference type="CDD" id="cd02440">
    <property type="entry name" value="AdoMet_MTases"/>
    <property type="match status" value="1"/>
</dbReference>
<sequence length="219" mass="25912">MRMRRKPWARPELESVDFFLTKPSQYKGRWKELFGNDNPIYVELGCGKGTFISVHAAENPNINYIAIDIKDEVLVLAKRDIEKQFKARNREKIDNVKIMSQEIGLIEELFEEDEIDKIFINFCNPWPKKKHKKRRLTYNTFLKKYRGFLKEGCEIWFKTDDDDLFLESQEYITRSGFVITYITYDLHESDFVGNVTTEHEDMFSAKGIKIKCLIAKSTK</sequence>
<evidence type="ECO:0000313" key="8">
    <source>
        <dbReference type="EMBL" id="SHH80565.1"/>
    </source>
</evidence>
<organism evidence="8 9">
    <name type="scientific">Clostridium collagenovorans DSM 3089</name>
    <dbReference type="NCBI Taxonomy" id="1121306"/>
    <lineage>
        <taxon>Bacteria</taxon>
        <taxon>Bacillati</taxon>
        <taxon>Bacillota</taxon>
        <taxon>Clostridia</taxon>
        <taxon>Eubacteriales</taxon>
        <taxon>Clostridiaceae</taxon>
        <taxon>Clostridium</taxon>
    </lineage>
</organism>
<evidence type="ECO:0000256" key="7">
    <source>
        <dbReference type="HAMAP-Rule" id="MF_01057"/>
    </source>
</evidence>
<dbReference type="PROSITE" id="PS51625">
    <property type="entry name" value="SAM_MT_TRMB"/>
    <property type="match status" value="1"/>
</dbReference>
<dbReference type="AlphaFoldDB" id="A0A1M5VZ86"/>
<dbReference type="HAMAP" id="MF_01057">
    <property type="entry name" value="tRNA_methyltr_TrmB"/>
    <property type="match status" value="1"/>
</dbReference>
<dbReference type="Gene3D" id="3.40.50.150">
    <property type="entry name" value="Vaccinia Virus protein VP39"/>
    <property type="match status" value="1"/>
</dbReference>
<evidence type="ECO:0000256" key="3">
    <source>
        <dbReference type="ARBA" id="ARBA00022603"/>
    </source>
</evidence>
<keyword evidence="4 7" id="KW-0808">Transferase</keyword>
<evidence type="ECO:0000256" key="2">
    <source>
        <dbReference type="ARBA" id="ARBA00003015"/>
    </source>
</evidence>
<dbReference type="Proteomes" id="UP000184526">
    <property type="component" value="Unassembled WGS sequence"/>
</dbReference>
<dbReference type="OrthoDB" id="9802090at2"/>
<evidence type="ECO:0000256" key="5">
    <source>
        <dbReference type="ARBA" id="ARBA00022691"/>
    </source>
</evidence>
<evidence type="ECO:0000256" key="4">
    <source>
        <dbReference type="ARBA" id="ARBA00022679"/>
    </source>
</evidence>
<dbReference type="InterPro" id="IPR055361">
    <property type="entry name" value="tRNA_methyltr_TrmB_bact"/>
</dbReference>
<dbReference type="STRING" id="1121306.SAMN02745196_01453"/>
<feature type="binding site" evidence="7">
    <location>
        <position position="124"/>
    </location>
    <ligand>
        <name>S-adenosyl-L-methionine</name>
        <dbReference type="ChEBI" id="CHEBI:59789"/>
    </ligand>
</feature>
<feature type="binding site" evidence="7">
    <location>
        <position position="43"/>
    </location>
    <ligand>
        <name>S-adenosyl-L-methionine</name>
        <dbReference type="ChEBI" id="CHEBI:59789"/>
    </ligand>
</feature>
<dbReference type="EC" id="2.1.1.33" evidence="7"/>
<dbReference type="NCBIfam" id="TIGR00091">
    <property type="entry name" value="tRNA (guanosine(46)-N7)-methyltransferase TrmB"/>
    <property type="match status" value="1"/>
</dbReference>
<feature type="binding site" evidence="7">
    <location>
        <position position="102"/>
    </location>
    <ligand>
        <name>S-adenosyl-L-methionine</name>
        <dbReference type="ChEBI" id="CHEBI:59789"/>
    </ligand>
</feature>
<dbReference type="GO" id="GO:0008176">
    <property type="term" value="F:tRNA (guanine(46)-N7)-methyltransferase activity"/>
    <property type="evidence" value="ECO:0007669"/>
    <property type="project" value="UniProtKB-UniRule"/>
</dbReference>
<evidence type="ECO:0000313" key="9">
    <source>
        <dbReference type="Proteomes" id="UP000184526"/>
    </source>
</evidence>
<feature type="binding site" evidence="7">
    <location>
        <position position="160"/>
    </location>
    <ligand>
        <name>substrate</name>
    </ligand>
</feature>
<dbReference type="InterPro" id="IPR003358">
    <property type="entry name" value="tRNA_(Gua-N-7)_MeTrfase_Trmb"/>
</dbReference>
<dbReference type="UniPathway" id="UPA00989"/>
<dbReference type="Pfam" id="PF02390">
    <property type="entry name" value="Methyltransf_4"/>
    <property type="match status" value="1"/>
</dbReference>
<keyword evidence="6 7" id="KW-0819">tRNA processing</keyword>
<comment type="similarity">
    <text evidence="7">Belongs to the class I-like SAM-binding methyltransferase superfamily. TrmB family.</text>
</comment>
<protein>
    <recommendedName>
        <fullName evidence="7">tRNA (guanine-N(7)-)-methyltransferase</fullName>
        <ecNumber evidence="7">2.1.1.33</ecNumber>
    </recommendedName>
    <alternativeName>
        <fullName evidence="7">tRNA (guanine(46)-N(7))-methyltransferase</fullName>
    </alternativeName>
    <alternativeName>
        <fullName evidence="7">tRNA(m7G46)-methyltransferase</fullName>
    </alternativeName>
</protein>
<dbReference type="InterPro" id="IPR029063">
    <property type="entry name" value="SAM-dependent_MTases_sf"/>
</dbReference>
<comment type="function">
    <text evidence="2 7">Catalyzes the formation of N(7)-methylguanine at position 46 (m7G46) in tRNA.</text>
</comment>
<feature type="binding site" evidence="7">
    <location>
        <position position="68"/>
    </location>
    <ligand>
        <name>S-adenosyl-L-methionine</name>
        <dbReference type="ChEBI" id="CHEBI:59789"/>
    </ligand>
</feature>
<accession>A0A1M5VZ86</accession>